<protein>
    <recommendedName>
        <fullName evidence="1">Glycine-rich domain-containing protein</fullName>
    </recommendedName>
</protein>
<organism evidence="2 3">
    <name type="scientific">[Curtobacterium] plantarum</name>
    <dbReference type="NCBI Taxonomy" id="221276"/>
    <lineage>
        <taxon>Bacteria</taxon>
        <taxon>Pseudomonadati</taxon>
        <taxon>Pseudomonadota</taxon>
        <taxon>Gammaproteobacteria</taxon>
        <taxon>Enterobacterales</taxon>
        <taxon>Erwiniaceae</taxon>
        <taxon>Pantoea</taxon>
    </lineage>
</organism>
<dbReference type="Pfam" id="PF21722">
    <property type="entry name" value="Gly_rich_2"/>
    <property type="match status" value="1"/>
</dbReference>
<comment type="caution">
    <text evidence="2">The sequence shown here is derived from an EMBL/GenBank/DDBJ whole genome shotgun (WGS) entry which is preliminary data.</text>
</comment>
<name>A0ABT9T779_9GAMM</name>
<evidence type="ECO:0000313" key="2">
    <source>
        <dbReference type="EMBL" id="MDQ0019317.1"/>
    </source>
</evidence>
<accession>A0ABT9T779</accession>
<evidence type="ECO:0000313" key="3">
    <source>
        <dbReference type="Proteomes" id="UP001244623"/>
    </source>
</evidence>
<gene>
    <name evidence="2" type="ORF">J2X94_001445</name>
</gene>
<dbReference type="InterPro" id="IPR049304">
    <property type="entry name" value="Gly_rich_dom"/>
</dbReference>
<dbReference type="Proteomes" id="UP001244623">
    <property type="component" value="Unassembled WGS sequence"/>
</dbReference>
<feature type="domain" description="Glycine-rich" evidence="1">
    <location>
        <begin position="56"/>
        <end position="236"/>
    </location>
</feature>
<sequence>MTQSPAPALFSQLSAGSASVDVLDNGNTASLLANLKTAFNLISQGRLTAIRVFTASGTYTPSAGTKRIKVTVIGGGGGGSAATDANTRRCGGGGGAGNTAISMLDISSLTLPVSINVGTAGAAGAAGGGAGGNGGQGGTTTFGSYINATGGFGGGGGSLASDSLTAVTANGGTSAAPTTGNILNQRGSAGLQGIVGSNAIVSGAGGASSLGGGGNPVAAGASTAGENGIYGGGGSGAISIKSSSICKYPA</sequence>
<reference evidence="2 3" key="1">
    <citation type="submission" date="2023-07" db="EMBL/GenBank/DDBJ databases">
        <title>Sorghum-associated microbial communities from plants grown in Nebraska, USA.</title>
        <authorList>
            <person name="Schachtman D."/>
        </authorList>
    </citation>
    <scope>NUCLEOTIDE SEQUENCE [LARGE SCALE GENOMIC DNA]</scope>
    <source>
        <strain evidence="2 3">CC49</strain>
    </source>
</reference>
<dbReference type="RefSeq" id="WP_307618146.1">
    <property type="nucleotide sequence ID" value="NZ_JAUSSJ010000001.1"/>
</dbReference>
<keyword evidence="3" id="KW-1185">Reference proteome</keyword>
<evidence type="ECO:0000259" key="1">
    <source>
        <dbReference type="Pfam" id="PF21722"/>
    </source>
</evidence>
<dbReference type="EMBL" id="JAUSSJ010000001">
    <property type="protein sequence ID" value="MDQ0019317.1"/>
    <property type="molecule type" value="Genomic_DNA"/>
</dbReference>
<proteinExistence type="predicted"/>